<proteinExistence type="predicted"/>
<reference evidence="2 3" key="2">
    <citation type="submission" date="2018-11" db="EMBL/GenBank/DDBJ databases">
        <authorList>
            <consortium name="Pathogen Informatics"/>
        </authorList>
    </citation>
    <scope>NUCLEOTIDE SEQUENCE [LARGE SCALE GENOMIC DNA]</scope>
</reference>
<reference evidence="4" key="1">
    <citation type="submission" date="2016-06" db="UniProtKB">
        <authorList>
            <consortium name="WormBaseParasite"/>
        </authorList>
    </citation>
    <scope>IDENTIFICATION</scope>
</reference>
<gene>
    <name evidence="2" type="ORF">GPUH_LOCUS13483</name>
</gene>
<sequence>MSGMGVDETPNENGQISNDSGIIADDSWYESGCKPFIEKTLLTAANSSFGIATSRSLTAPSTPASTVSWKGG</sequence>
<dbReference type="AlphaFoldDB" id="A0A183DXP2"/>
<dbReference type="WBParaSite" id="GPUH_0001349801-mRNA-1">
    <property type="protein sequence ID" value="GPUH_0001349801-mRNA-1"/>
    <property type="gene ID" value="GPUH_0001349801"/>
</dbReference>
<evidence type="ECO:0000313" key="4">
    <source>
        <dbReference type="WBParaSite" id="GPUH_0001349801-mRNA-1"/>
    </source>
</evidence>
<name>A0A183DXP2_9BILA</name>
<protein>
    <submittedName>
        <fullName evidence="4">Maltoporin</fullName>
    </submittedName>
</protein>
<accession>A0A183DXP2</accession>
<evidence type="ECO:0000313" key="3">
    <source>
        <dbReference type="Proteomes" id="UP000271098"/>
    </source>
</evidence>
<evidence type="ECO:0000256" key="1">
    <source>
        <dbReference type="SAM" id="MobiDB-lite"/>
    </source>
</evidence>
<feature type="region of interest" description="Disordered" evidence="1">
    <location>
        <begin position="1"/>
        <end position="21"/>
    </location>
</feature>
<feature type="compositionally biased region" description="Polar residues" evidence="1">
    <location>
        <begin position="11"/>
        <end position="20"/>
    </location>
</feature>
<dbReference type="Proteomes" id="UP000271098">
    <property type="component" value="Unassembled WGS sequence"/>
</dbReference>
<organism evidence="4">
    <name type="scientific">Gongylonema pulchrum</name>
    <dbReference type="NCBI Taxonomy" id="637853"/>
    <lineage>
        <taxon>Eukaryota</taxon>
        <taxon>Metazoa</taxon>
        <taxon>Ecdysozoa</taxon>
        <taxon>Nematoda</taxon>
        <taxon>Chromadorea</taxon>
        <taxon>Rhabditida</taxon>
        <taxon>Spirurina</taxon>
        <taxon>Spiruromorpha</taxon>
        <taxon>Spiruroidea</taxon>
        <taxon>Gongylonematidae</taxon>
        <taxon>Gongylonema</taxon>
    </lineage>
</organism>
<evidence type="ECO:0000313" key="2">
    <source>
        <dbReference type="EMBL" id="VDN22386.1"/>
    </source>
</evidence>
<dbReference type="EMBL" id="UYRT01080267">
    <property type="protein sequence ID" value="VDN22386.1"/>
    <property type="molecule type" value="Genomic_DNA"/>
</dbReference>
<keyword evidence="3" id="KW-1185">Reference proteome</keyword>